<gene>
    <name evidence="1" type="ORF">V8G58_05215</name>
</gene>
<evidence type="ECO:0008006" key="3">
    <source>
        <dbReference type="Google" id="ProtNLM"/>
    </source>
</evidence>
<organism evidence="1 2">
    <name type="scientific">Gaetbulibacter aestuarii</name>
    <dbReference type="NCBI Taxonomy" id="1502358"/>
    <lineage>
        <taxon>Bacteria</taxon>
        <taxon>Pseudomonadati</taxon>
        <taxon>Bacteroidota</taxon>
        <taxon>Flavobacteriia</taxon>
        <taxon>Flavobacteriales</taxon>
        <taxon>Flavobacteriaceae</taxon>
        <taxon>Gaetbulibacter</taxon>
    </lineage>
</organism>
<evidence type="ECO:0000313" key="2">
    <source>
        <dbReference type="Proteomes" id="UP001610100"/>
    </source>
</evidence>
<accession>A0ABW7N1I1</accession>
<evidence type="ECO:0000313" key="1">
    <source>
        <dbReference type="EMBL" id="MFH6771327.1"/>
    </source>
</evidence>
<sequence>MKNLSYVLGIILVSFSCSSSRMIDSWRNSNYTDFQPTKVLIVGVTDNLTARRTFESQLQSAFRDRGINAVESYNVFAPSFTNTKQSEETIEKEVNKLAHEGFDAVLISAVKGVNEKTSYTGDWYIRNYYWPRFGRYYYFYQDVYFDRGYYEKYKVYTIESTLYNLKDTNKKSLVWVASYNLVDPSSVNASVNKYVKAIIKALEKEGIINELYY</sequence>
<dbReference type="Proteomes" id="UP001610100">
    <property type="component" value="Unassembled WGS sequence"/>
</dbReference>
<dbReference type="EMBL" id="JBAWKB010000001">
    <property type="protein sequence ID" value="MFH6771327.1"/>
    <property type="molecule type" value="Genomic_DNA"/>
</dbReference>
<proteinExistence type="predicted"/>
<keyword evidence="2" id="KW-1185">Reference proteome</keyword>
<dbReference type="PROSITE" id="PS51257">
    <property type="entry name" value="PROKAR_LIPOPROTEIN"/>
    <property type="match status" value="1"/>
</dbReference>
<name>A0ABW7N1I1_9FLAO</name>
<protein>
    <recommendedName>
        <fullName evidence="3">Lipoprotein</fullName>
    </recommendedName>
</protein>
<dbReference type="RefSeq" id="WP_344740369.1">
    <property type="nucleotide sequence ID" value="NZ_BAABAY010000001.1"/>
</dbReference>
<comment type="caution">
    <text evidence="1">The sequence shown here is derived from an EMBL/GenBank/DDBJ whole genome shotgun (WGS) entry which is preliminary data.</text>
</comment>
<reference evidence="1 2" key="1">
    <citation type="submission" date="2024-02" db="EMBL/GenBank/DDBJ databases">
        <title>A Gaetbulibacter species isolated from tidal flats and genomic insights of their niches.</title>
        <authorList>
            <person name="Ye Y."/>
        </authorList>
    </citation>
    <scope>NUCLEOTIDE SEQUENCE [LARGE SCALE GENOMIC DNA]</scope>
    <source>
        <strain evidence="1 2">KYW382</strain>
    </source>
</reference>